<reference evidence="2" key="1">
    <citation type="journal article" date="2023" name="Insect Mol. Biol.">
        <title>Genome sequencing provides insights into the evolution of gene families encoding plant cell wall-degrading enzymes in longhorned beetles.</title>
        <authorList>
            <person name="Shin N.R."/>
            <person name="Okamura Y."/>
            <person name="Kirsch R."/>
            <person name="Pauchet Y."/>
        </authorList>
    </citation>
    <scope>NUCLEOTIDE SEQUENCE</scope>
    <source>
        <strain evidence="2">RBIC_L_NR</strain>
    </source>
</reference>
<dbReference type="Pfam" id="PF03184">
    <property type="entry name" value="DDE_1"/>
    <property type="match status" value="1"/>
</dbReference>
<comment type="caution">
    <text evidence="2">The sequence shown here is derived from an EMBL/GenBank/DDBJ whole genome shotgun (WGS) entry which is preliminary data.</text>
</comment>
<dbReference type="GO" id="GO:0003676">
    <property type="term" value="F:nucleic acid binding"/>
    <property type="evidence" value="ECO:0007669"/>
    <property type="project" value="InterPro"/>
</dbReference>
<feature type="domain" description="DDE-1" evidence="1">
    <location>
        <begin position="3"/>
        <end position="154"/>
    </location>
</feature>
<name>A0AAV8WVC9_9CUCU</name>
<gene>
    <name evidence="2" type="ORF">NQ314_016674</name>
</gene>
<dbReference type="InterPro" id="IPR004875">
    <property type="entry name" value="DDE_SF_endonuclease_dom"/>
</dbReference>
<dbReference type="Gene3D" id="3.30.420.10">
    <property type="entry name" value="Ribonuclease H-like superfamily/Ribonuclease H"/>
    <property type="match status" value="1"/>
</dbReference>
<protein>
    <recommendedName>
        <fullName evidence="1">DDE-1 domain-containing protein</fullName>
    </recommendedName>
</protein>
<dbReference type="InterPro" id="IPR036397">
    <property type="entry name" value="RNaseH_sf"/>
</dbReference>
<evidence type="ECO:0000259" key="1">
    <source>
        <dbReference type="Pfam" id="PF03184"/>
    </source>
</evidence>
<proteinExistence type="predicted"/>
<evidence type="ECO:0000313" key="2">
    <source>
        <dbReference type="EMBL" id="KAJ8930527.1"/>
    </source>
</evidence>
<dbReference type="Proteomes" id="UP001162156">
    <property type="component" value="Unassembled WGS sequence"/>
</dbReference>
<keyword evidence="3" id="KW-1185">Reference proteome</keyword>
<sequence>MAPPMIVFTYTRVPGYISANIPESWGIGNSENGWMCSATFYEYMTNIFEPWLTEQKIARPIVFFVDDHVSHLTLHLSNFCVEKQIELKSLFPNSTHLLQPMDVAVFRPLKHAWKLEVQQWRLDNSGHKLQKQHFGKVLEAALKHISEDTIRNGFKVSGLCPFNEHNVKFTKLSKTSLSEENRGGNLAINAKILLSGLEDRIGRERKNSFEMCLLEGNIEWNGPIEEKTFYEIWKSIKLETNERRDDGRNNEEAVVLQPLHSSPPLNLNNEKNTDYESAHPHCTPIKDAISEEVNLQLNNINKENYGPFLKMYKPPDSADSYRPICLVSCLLKVLEKMIKNRLQWWLEKQGKLRKTQDGLRQKYCIGKITSIDEISENLVEVKFLRASRKVTYKFVWPQVEDEGAIQVSEVVKELTNPIPDKRGGLLFSGKELKPYLEYLQ</sequence>
<evidence type="ECO:0000313" key="3">
    <source>
        <dbReference type="Proteomes" id="UP001162156"/>
    </source>
</evidence>
<accession>A0AAV8WVC9</accession>
<organism evidence="2 3">
    <name type="scientific">Rhamnusium bicolor</name>
    <dbReference type="NCBI Taxonomy" id="1586634"/>
    <lineage>
        <taxon>Eukaryota</taxon>
        <taxon>Metazoa</taxon>
        <taxon>Ecdysozoa</taxon>
        <taxon>Arthropoda</taxon>
        <taxon>Hexapoda</taxon>
        <taxon>Insecta</taxon>
        <taxon>Pterygota</taxon>
        <taxon>Neoptera</taxon>
        <taxon>Endopterygota</taxon>
        <taxon>Coleoptera</taxon>
        <taxon>Polyphaga</taxon>
        <taxon>Cucujiformia</taxon>
        <taxon>Chrysomeloidea</taxon>
        <taxon>Cerambycidae</taxon>
        <taxon>Lepturinae</taxon>
        <taxon>Rhagiini</taxon>
        <taxon>Rhamnusium</taxon>
    </lineage>
</organism>
<dbReference type="EMBL" id="JANEYF010004629">
    <property type="protein sequence ID" value="KAJ8930527.1"/>
    <property type="molecule type" value="Genomic_DNA"/>
</dbReference>
<dbReference type="AlphaFoldDB" id="A0AAV8WVC9"/>